<evidence type="ECO:0000313" key="5">
    <source>
        <dbReference type="Proteomes" id="UP000654108"/>
    </source>
</evidence>
<dbReference type="InterPro" id="IPR011006">
    <property type="entry name" value="CheY-like_superfamily"/>
</dbReference>
<dbReference type="SUPFAM" id="SSF52172">
    <property type="entry name" value="CheY-like"/>
    <property type="match status" value="1"/>
</dbReference>
<evidence type="ECO:0000313" key="4">
    <source>
        <dbReference type="EMBL" id="MBD8066774.1"/>
    </source>
</evidence>
<accession>A0A927FY48</accession>
<evidence type="ECO:0000256" key="1">
    <source>
        <dbReference type="PROSITE-ProRule" id="PRU00169"/>
    </source>
</evidence>
<dbReference type="PROSITE" id="PS50110">
    <property type="entry name" value="RESPONSE_REGULATORY"/>
    <property type="match status" value="1"/>
</dbReference>
<organism evidence="4 5">
    <name type="scientific">Devosia oryzisoli</name>
    <dbReference type="NCBI Taxonomy" id="2774138"/>
    <lineage>
        <taxon>Bacteria</taxon>
        <taxon>Pseudomonadati</taxon>
        <taxon>Pseudomonadota</taxon>
        <taxon>Alphaproteobacteria</taxon>
        <taxon>Hyphomicrobiales</taxon>
        <taxon>Devosiaceae</taxon>
        <taxon>Devosia</taxon>
    </lineage>
</organism>
<reference evidence="4" key="1">
    <citation type="submission" date="2020-09" db="EMBL/GenBank/DDBJ databases">
        <title>Genome seq and assembly of Devosia sp.</title>
        <authorList>
            <person name="Chhetri G."/>
        </authorList>
    </citation>
    <scope>NUCLEOTIDE SEQUENCE</scope>
    <source>
        <strain evidence="4">PTR5</strain>
    </source>
</reference>
<keyword evidence="1" id="KW-0597">Phosphoprotein</keyword>
<dbReference type="EMBL" id="JACYFU010000004">
    <property type="protein sequence ID" value="MBD8066774.1"/>
    <property type="molecule type" value="Genomic_DNA"/>
</dbReference>
<dbReference type="AlphaFoldDB" id="A0A927FY48"/>
<gene>
    <name evidence="4" type="ORF">IC608_14965</name>
</gene>
<keyword evidence="5" id="KW-1185">Reference proteome</keyword>
<feature type="region of interest" description="Disordered" evidence="2">
    <location>
        <begin position="138"/>
        <end position="170"/>
    </location>
</feature>
<dbReference type="RefSeq" id="WP_191777172.1">
    <property type="nucleotide sequence ID" value="NZ_JACYFU010000004.1"/>
</dbReference>
<evidence type="ECO:0000256" key="2">
    <source>
        <dbReference type="SAM" id="MobiDB-lite"/>
    </source>
</evidence>
<dbReference type="SMART" id="SM00448">
    <property type="entry name" value="REC"/>
    <property type="match status" value="1"/>
</dbReference>
<dbReference type="Proteomes" id="UP000654108">
    <property type="component" value="Unassembled WGS sequence"/>
</dbReference>
<proteinExistence type="predicted"/>
<protein>
    <submittedName>
        <fullName evidence="4">Response regulator</fullName>
    </submittedName>
</protein>
<dbReference type="InterPro" id="IPR001789">
    <property type="entry name" value="Sig_transdc_resp-reg_receiver"/>
</dbReference>
<feature type="domain" description="Response regulatory" evidence="3">
    <location>
        <begin position="7"/>
        <end position="125"/>
    </location>
</feature>
<evidence type="ECO:0000259" key="3">
    <source>
        <dbReference type="PROSITE" id="PS50110"/>
    </source>
</evidence>
<dbReference type="GO" id="GO:0000160">
    <property type="term" value="P:phosphorelay signal transduction system"/>
    <property type="evidence" value="ECO:0007669"/>
    <property type="project" value="InterPro"/>
</dbReference>
<feature type="modified residue" description="4-aspartylphosphate" evidence="1">
    <location>
        <position position="57"/>
    </location>
</feature>
<dbReference type="Gene3D" id="3.40.50.2300">
    <property type="match status" value="1"/>
</dbReference>
<name>A0A927FY48_9HYPH</name>
<comment type="caution">
    <text evidence="4">The sequence shown here is derived from an EMBL/GenBank/DDBJ whole genome shotgun (WGS) entry which is preliminary data.</text>
</comment>
<sequence>MSTRPRTIAILAANPALTALLRVTLESENGFRMAAFETVEALTIFTRITPVDLIVVDADTEALGSDAAVRELRAQERSANPGMGLIVLTRAEPAFHGRFLVAGADAVLAKPVVPGRLVLAVARLLGEEAMPMHQVGGMRAGREGPPRCASPSPGTGSNVIPLFGPNSPRR</sequence>